<dbReference type="SUPFAM" id="SSF51735">
    <property type="entry name" value="NAD(P)-binding Rossmann-fold domains"/>
    <property type="match status" value="1"/>
</dbReference>
<proteinExistence type="predicted"/>
<evidence type="ECO:0000256" key="1">
    <source>
        <dbReference type="ARBA" id="ARBA00023002"/>
    </source>
</evidence>
<dbReference type="Proteomes" id="UP001208912">
    <property type="component" value="Unassembled WGS sequence"/>
</dbReference>
<dbReference type="Proteomes" id="UP001208540">
    <property type="component" value="Unassembled WGS sequence"/>
</dbReference>
<dbReference type="SUPFAM" id="SSF50129">
    <property type="entry name" value="GroES-like"/>
    <property type="match status" value="1"/>
</dbReference>
<dbReference type="PANTHER" id="PTHR43189:SF1">
    <property type="entry name" value="ZINC-TYPE ALCOHOL DEHYDROGENASE-LIKE PROTEIN C1198.01"/>
    <property type="match status" value="1"/>
</dbReference>
<dbReference type="RefSeq" id="WP_265352094.1">
    <property type="nucleotide sequence ID" value="NZ_JAMQPL010000004.1"/>
</dbReference>
<dbReference type="EMBL" id="JAMQPL010000004">
    <property type="protein sequence ID" value="MCW7530719.1"/>
    <property type="molecule type" value="Genomic_DNA"/>
</dbReference>
<keyword evidence="5" id="KW-1185">Reference proteome</keyword>
<sequence>MKEKILSKVYTLNNPKELVLKEEFIEVDDLSDRQIVCETVYSAISPGTEVAAYKGLPPLKDSVIYPRILGYCNLAMVISVGKNIDCMQTGDYILTFQSHRSHFVIKDSDFFIKIEKDNDLKKLTSTYLFHLGYHSLLTADVRLGYNIGIIGAGTLGYSTCVMSNIAGFQTFLFTNQLQAKKKIEDTGSYFLQKKSTYKEFINSQTNGVGLDVIINTSNRWEDWFLALDAIQAGGTIVNLGFPGRGEPNSRNNPLDPQFVYQKSLKIKALSYLSDKELLPQENRFTLKNNLNYLIGLINRGKLNSKEIYTEEVHFTELQHQYTKYASKNTFMLSTLLRWKN</sequence>
<gene>
    <name evidence="2" type="ORF">ND861_11095</name>
    <name evidence="3" type="ORF">ND862_10870</name>
</gene>
<keyword evidence="1" id="KW-0560">Oxidoreductase</keyword>
<reference evidence="3 5" key="1">
    <citation type="submission" date="2022-06" db="EMBL/GenBank/DDBJ databases">
        <title>Leptospira isolates from biofilms formed at urban environments.</title>
        <authorList>
            <person name="Ribeiro P.S."/>
            <person name="Sousa T."/>
            <person name="Carvalho N."/>
            <person name="Aburjaile F."/>
            <person name="Neves F."/>
            <person name="Oliveira D."/>
            <person name="Blanco L."/>
            <person name="Lima J."/>
            <person name="Costa F."/>
            <person name="Brenig B."/>
            <person name="Soares S."/>
            <person name="Ramos R."/>
            <person name="Goes-Neto A."/>
            <person name="Matiuzzi M."/>
            <person name="Azevedo V."/>
            <person name="Ristow P."/>
        </authorList>
    </citation>
    <scope>NUCLEOTIDE SEQUENCE</scope>
    <source>
        <strain evidence="2 5">VSF19</strain>
        <strain evidence="3">VSF20</strain>
    </source>
</reference>
<dbReference type="AlphaFoldDB" id="A0AAW5VQ65"/>
<evidence type="ECO:0000313" key="4">
    <source>
        <dbReference type="Proteomes" id="UP001208540"/>
    </source>
</evidence>
<name>A0AAW5VQ65_9LEPT</name>
<dbReference type="GO" id="GO:0016491">
    <property type="term" value="F:oxidoreductase activity"/>
    <property type="evidence" value="ECO:0007669"/>
    <property type="project" value="UniProtKB-KW"/>
</dbReference>
<comment type="caution">
    <text evidence="3">The sequence shown here is derived from an EMBL/GenBank/DDBJ whole genome shotgun (WGS) entry which is preliminary data.</text>
</comment>
<dbReference type="InterPro" id="IPR011032">
    <property type="entry name" value="GroES-like_sf"/>
</dbReference>
<dbReference type="Gene3D" id="3.40.50.720">
    <property type="entry name" value="NAD(P)-binding Rossmann-like Domain"/>
    <property type="match status" value="1"/>
</dbReference>
<accession>A0AAW5VQ65</accession>
<dbReference type="InterPro" id="IPR036291">
    <property type="entry name" value="NAD(P)-bd_dom_sf"/>
</dbReference>
<evidence type="ECO:0000313" key="5">
    <source>
        <dbReference type="Proteomes" id="UP001208912"/>
    </source>
</evidence>
<dbReference type="PANTHER" id="PTHR43189">
    <property type="entry name" value="ZINC-TYPE ALCOHOL DEHYDROGENASE-LIKE PROTEIN C1198.01-RELATED"/>
    <property type="match status" value="1"/>
</dbReference>
<dbReference type="EMBL" id="JAMQPM010000004">
    <property type="protein sequence ID" value="MCW7526892.1"/>
    <property type="molecule type" value="Genomic_DNA"/>
</dbReference>
<evidence type="ECO:0000313" key="2">
    <source>
        <dbReference type="EMBL" id="MCW7526892.1"/>
    </source>
</evidence>
<protein>
    <recommendedName>
        <fullName evidence="6">Zinc-binding alcohol dehydrogenase</fullName>
    </recommendedName>
</protein>
<evidence type="ECO:0008006" key="6">
    <source>
        <dbReference type="Google" id="ProtNLM"/>
    </source>
</evidence>
<dbReference type="Gene3D" id="3.90.180.10">
    <property type="entry name" value="Medium-chain alcohol dehydrogenases, catalytic domain"/>
    <property type="match status" value="1"/>
</dbReference>
<organism evidence="3 4">
    <name type="scientific">Leptospira soteropolitanensis</name>
    <dbReference type="NCBI Taxonomy" id="2950025"/>
    <lineage>
        <taxon>Bacteria</taxon>
        <taxon>Pseudomonadati</taxon>
        <taxon>Spirochaetota</taxon>
        <taxon>Spirochaetia</taxon>
        <taxon>Leptospirales</taxon>
        <taxon>Leptospiraceae</taxon>
        <taxon>Leptospira</taxon>
    </lineage>
</organism>
<evidence type="ECO:0000313" key="3">
    <source>
        <dbReference type="EMBL" id="MCW7530719.1"/>
    </source>
</evidence>